<sequence length="231" mass="27089">MISEKTNCGEMESLLDRAKRGDKSATQVILNRFIGLVINNYNNLVHEKIDIEFDDYIQECNVKIIECINKTNKENYWQLTSMIEKSLRYKTSDVGKKISNFNKLNMLCENSIDDYRAKEIEKVHKFEDLVLGDMAVERICNTIINDKLSREEKRVFDVYISGLDLEEYAQGKGIMVKSVMKTFRSVICKIRSIEQLKNYHNMIFITLIFLKNMNTFVEIKELCFFIEIIGM</sequence>
<evidence type="ECO:0000259" key="1">
    <source>
        <dbReference type="Pfam" id="PF12645"/>
    </source>
</evidence>
<evidence type="ECO:0000313" key="2">
    <source>
        <dbReference type="EMBL" id="KZL91857.1"/>
    </source>
</evidence>
<dbReference type="GO" id="GO:0006352">
    <property type="term" value="P:DNA-templated transcription initiation"/>
    <property type="evidence" value="ECO:0007669"/>
    <property type="project" value="InterPro"/>
</dbReference>
<proteinExistence type="predicted"/>
<dbReference type="Pfam" id="PF12645">
    <property type="entry name" value="HTH_16"/>
    <property type="match status" value="1"/>
</dbReference>
<dbReference type="InterPro" id="IPR024760">
    <property type="entry name" value="HTH_dom_conjug_TS-like"/>
</dbReference>
<dbReference type="GO" id="GO:0003700">
    <property type="term" value="F:DNA-binding transcription factor activity"/>
    <property type="evidence" value="ECO:0007669"/>
    <property type="project" value="InterPro"/>
</dbReference>
<feature type="domain" description="Helix-turn-helix conjugative transposon-like" evidence="1">
    <location>
        <begin position="14"/>
        <end position="70"/>
    </location>
</feature>
<dbReference type="STRING" id="1121326.CLMAG_16630"/>
<organism evidence="2 3">
    <name type="scientific">Clostridium magnum DSM 2767</name>
    <dbReference type="NCBI Taxonomy" id="1121326"/>
    <lineage>
        <taxon>Bacteria</taxon>
        <taxon>Bacillati</taxon>
        <taxon>Bacillota</taxon>
        <taxon>Clostridia</taxon>
        <taxon>Eubacteriales</taxon>
        <taxon>Clostridiaceae</taxon>
        <taxon>Clostridium</taxon>
    </lineage>
</organism>
<dbReference type="PATRIC" id="fig|1121326.3.peg.1639"/>
<evidence type="ECO:0000313" key="3">
    <source>
        <dbReference type="Proteomes" id="UP000076603"/>
    </source>
</evidence>
<dbReference type="EMBL" id="LWAE01000002">
    <property type="protein sequence ID" value="KZL91857.1"/>
    <property type="molecule type" value="Genomic_DNA"/>
</dbReference>
<dbReference type="RefSeq" id="WP_066620720.1">
    <property type="nucleotide sequence ID" value="NZ_FQXL01000022.1"/>
</dbReference>
<dbReference type="AlphaFoldDB" id="A0A162STR7"/>
<dbReference type="Proteomes" id="UP000076603">
    <property type="component" value="Unassembled WGS sequence"/>
</dbReference>
<dbReference type="SUPFAM" id="SSF88946">
    <property type="entry name" value="Sigma2 domain of RNA polymerase sigma factors"/>
    <property type="match status" value="1"/>
</dbReference>
<accession>A0A162STR7</accession>
<comment type="caution">
    <text evidence="2">The sequence shown here is derived from an EMBL/GenBank/DDBJ whole genome shotgun (WGS) entry which is preliminary data.</text>
</comment>
<name>A0A162STR7_9CLOT</name>
<keyword evidence="3" id="KW-1185">Reference proteome</keyword>
<reference evidence="2 3" key="1">
    <citation type="submission" date="2016-04" db="EMBL/GenBank/DDBJ databases">
        <title>Genome sequence of Clostridium magnum DSM 2767.</title>
        <authorList>
            <person name="Poehlein A."/>
            <person name="Uhlig R."/>
            <person name="Fischer R."/>
            <person name="Bahl H."/>
            <person name="Daniel R."/>
        </authorList>
    </citation>
    <scope>NUCLEOTIDE SEQUENCE [LARGE SCALE GENOMIC DNA]</scope>
    <source>
        <strain evidence="2 3">DSM 2767</strain>
    </source>
</reference>
<gene>
    <name evidence="2" type="ORF">CLMAG_16630</name>
</gene>
<protein>
    <submittedName>
        <fullName evidence="2">RNA polymerase factor sigma-70</fullName>
    </submittedName>
</protein>
<dbReference type="InterPro" id="IPR013325">
    <property type="entry name" value="RNA_pol_sigma_r2"/>
</dbReference>